<accession>A0ABR9HAH8</accession>
<gene>
    <name evidence="2" type="ORF">H4W79_000212</name>
</gene>
<dbReference type="RefSeq" id="WP_191275720.1">
    <property type="nucleotide sequence ID" value="NZ_BMXJ01000009.1"/>
</dbReference>
<organism evidence="2 3">
    <name type="scientific">Nocardiopsis terrae</name>
    <dbReference type="NCBI Taxonomy" id="372655"/>
    <lineage>
        <taxon>Bacteria</taxon>
        <taxon>Bacillati</taxon>
        <taxon>Actinomycetota</taxon>
        <taxon>Actinomycetes</taxon>
        <taxon>Streptosporangiales</taxon>
        <taxon>Nocardiopsidaceae</taxon>
        <taxon>Nocardiopsis</taxon>
    </lineage>
</organism>
<feature type="region of interest" description="Disordered" evidence="1">
    <location>
        <begin position="48"/>
        <end position="165"/>
    </location>
</feature>
<comment type="caution">
    <text evidence="2">The sequence shown here is derived from an EMBL/GenBank/DDBJ whole genome shotgun (WGS) entry which is preliminary data.</text>
</comment>
<evidence type="ECO:0000256" key="1">
    <source>
        <dbReference type="SAM" id="MobiDB-lite"/>
    </source>
</evidence>
<feature type="compositionally biased region" description="Low complexity" evidence="1">
    <location>
        <begin position="51"/>
        <end position="62"/>
    </location>
</feature>
<proteinExistence type="predicted"/>
<dbReference type="Proteomes" id="UP000598217">
    <property type="component" value="Unassembled WGS sequence"/>
</dbReference>
<reference evidence="2 3" key="1">
    <citation type="submission" date="2020-10" db="EMBL/GenBank/DDBJ databases">
        <title>Sequencing the genomes of 1000 actinobacteria strains.</title>
        <authorList>
            <person name="Klenk H.-P."/>
        </authorList>
    </citation>
    <scope>NUCLEOTIDE SEQUENCE [LARGE SCALE GENOMIC DNA]</scope>
    <source>
        <strain evidence="2 3">DSM 45157</strain>
    </source>
</reference>
<evidence type="ECO:0000313" key="2">
    <source>
        <dbReference type="EMBL" id="MBE1455998.1"/>
    </source>
</evidence>
<evidence type="ECO:0000313" key="3">
    <source>
        <dbReference type="Proteomes" id="UP000598217"/>
    </source>
</evidence>
<feature type="compositionally biased region" description="Basic and acidic residues" evidence="1">
    <location>
        <begin position="85"/>
        <end position="99"/>
    </location>
</feature>
<name>A0ABR9HAH8_9ACTN</name>
<protein>
    <submittedName>
        <fullName evidence="2">Uncharacterized protein</fullName>
    </submittedName>
</protein>
<sequence length="165" mass="17530">MASTPGLRNRLHDHVALDEIELYAEVLIAVADTDHALSPAELDRALGLTTGPGASAPPAVSAEDVHPHGPPTGDPPDGEVQAPPRPRDPARPEEGARGEEPEETAPRDPGPLEEVSQGRHPDPAVPPRTGHRPATVVLPAHGTGSDTRPPHPRCEPFLPWYVRHT</sequence>
<keyword evidence="3" id="KW-1185">Reference proteome</keyword>
<dbReference type="EMBL" id="JADBDY010000001">
    <property type="protein sequence ID" value="MBE1455998.1"/>
    <property type="molecule type" value="Genomic_DNA"/>
</dbReference>